<feature type="binding site" evidence="7">
    <location>
        <begin position="38"/>
        <end position="40"/>
    </location>
    <ligand>
        <name>GTP</name>
        <dbReference type="ChEBI" id="CHEBI:37565"/>
    </ligand>
</feature>
<evidence type="ECO:0000256" key="2">
    <source>
        <dbReference type="ARBA" id="ARBA00022723"/>
    </source>
</evidence>
<organism evidence="9 10">
    <name type="scientific">Ravibacter arvi</name>
    <dbReference type="NCBI Taxonomy" id="2051041"/>
    <lineage>
        <taxon>Bacteria</taxon>
        <taxon>Pseudomonadati</taxon>
        <taxon>Bacteroidota</taxon>
        <taxon>Cytophagia</taxon>
        <taxon>Cytophagales</taxon>
        <taxon>Spirosomataceae</taxon>
        <taxon>Ravibacter</taxon>
    </lineage>
</organism>
<feature type="binding site" description="in other chain" evidence="7">
    <location>
        <position position="300"/>
    </location>
    <ligand>
        <name>IMP</name>
        <dbReference type="ChEBI" id="CHEBI:58053"/>
        <note>ligand shared between dimeric partners</note>
    </ligand>
</feature>
<comment type="cofactor">
    <cofactor evidence="7">
        <name>Mg(2+)</name>
        <dbReference type="ChEBI" id="CHEBI:18420"/>
    </cofactor>
    <text evidence="7">Binds 1 Mg(2+) ion per subunit.</text>
</comment>
<keyword evidence="5 7" id="KW-0460">Magnesium</keyword>
<dbReference type="SMART" id="SM00788">
    <property type="entry name" value="Adenylsucc_synt"/>
    <property type="match status" value="1"/>
</dbReference>
<comment type="catalytic activity">
    <reaction evidence="7 8">
        <text>IMP + L-aspartate + GTP = N(6)-(1,2-dicarboxyethyl)-AMP + GDP + phosphate + 2 H(+)</text>
        <dbReference type="Rhea" id="RHEA:15753"/>
        <dbReference type="ChEBI" id="CHEBI:15378"/>
        <dbReference type="ChEBI" id="CHEBI:29991"/>
        <dbReference type="ChEBI" id="CHEBI:37565"/>
        <dbReference type="ChEBI" id="CHEBI:43474"/>
        <dbReference type="ChEBI" id="CHEBI:57567"/>
        <dbReference type="ChEBI" id="CHEBI:58053"/>
        <dbReference type="ChEBI" id="CHEBI:58189"/>
        <dbReference type="EC" id="6.3.4.4"/>
    </reaction>
</comment>
<dbReference type="InterPro" id="IPR018220">
    <property type="entry name" value="Adenylosuccin_syn_GTP-bd"/>
</dbReference>
<evidence type="ECO:0000256" key="1">
    <source>
        <dbReference type="ARBA" id="ARBA00022598"/>
    </source>
</evidence>
<dbReference type="PANTHER" id="PTHR11846:SF0">
    <property type="entry name" value="ADENYLOSUCCINATE SYNTHETASE"/>
    <property type="match status" value="1"/>
</dbReference>
<evidence type="ECO:0000256" key="6">
    <source>
        <dbReference type="ARBA" id="ARBA00023134"/>
    </source>
</evidence>
<comment type="subcellular location">
    <subcellularLocation>
        <location evidence="7">Cytoplasm</location>
    </subcellularLocation>
</comment>
<accession>A0ABP8M540</accession>
<comment type="pathway">
    <text evidence="7 8">Purine metabolism; AMP biosynthesis via de novo pathway; AMP from IMP: step 1/2.</text>
</comment>
<keyword evidence="10" id="KW-1185">Reference proteome</keyword>
<feature type="binding site" evidence="7">
    <location>
        <position position="302"/>
    </location>
    <ligand>
        <name>GTP</name>
        <dbReference type="ChEBI" id="CHEBI:37565"/>
    </ligand>
</feature>
<feature type="binding site" evidence="7">
    <location>
        <begin position="328"/>
        <end position="330"/>
    </location>
    <ligand>
        <name>GTP</name>
        <dbReference type="ChEBI" id="CHEBI:37565"/>
    </ligand>
</feature>
<dbReference type="NCBIfam" id="TIGR00184">
    <property type="entry name" value="purA"/>
    <property type="match status" value="1"/>
</dbReference>
<dbReference type="Gene3D" id="3.90.170.10">
    <property type="entry name" value="Adenylosuccinate Synthetase, subunit A, domain 3"/>
    <property type="match status" value="1"/>
</dbReference>
<evidence type="ECO:0000313" key="9">
    <source>
        <dbReference type="EMBL" id="GAA4443230.1"/>
    </source>
</evidence>
<protein>
    <recommendedName>
        <fullName evidence="7 8">Adenylosuccinate synthetase</fullName>
        <shortName evidence="7">AMPSase</shortName>
        <shortName evidence="7">AdSS</shortName>
        <ecNumber evidence="7 8">6.3.4.4</ecNumber>
    </recommendedName>
    <alternativeName>
        <fullName evidence="7">IMP--aspartate ligase</fullName>
    </alternativeName>
</protein>
<feature type="binding site" evidence="7">
    <location>
        <position position="11"/>
    </location>
    <ligand>
        <name>Mg(2+)</name>
        <dbReference type="ChEBI" id="CHEBI:18420"/>
    </ligand>
</feature>
<evidence type="ECO:0000256" key="4">
    <source>
        <dbReference type="ARBA" id="ARBA00022755"/>
    </source>
</evidence>
<reference evidence="10" key="1">
    <citation type="journal article" date="2019" name="Int. J. Syst. Evol. Microbiol.">
        <title>The Global Catalogue of Microorganisms (GCM) 10K type strain sequencing project: providing services to taxonomists for standard genome sequencing and annotation.</title>
        <authorList>
            <consortium name="The Broad Institute Genomics Platform"/>
            <consortium name="The Broad Institute Genome Sequencing Center for Infectious Disease"/>
            <person name="Wu L."/>
            <person name="Ma J."/>
        </authorList>
    </citation>
    <scope>NUCLEOTIDE SEQUENCE [LARGE SCALE GENOMIC DNA]</scope>
    <source>
        <strain evidence="10">JCM 31920</strain>
    </source>
</reference>
<feature type="binding site" evidence="7">
    <location>
        <begin position="409"/>
        <end position="411"/>
    </location>
    <ligand>
        <name>GTP</name>
        <dbReference type="ChEBI" id="CHEBI:37565"/>
    </ligand>
</feature>
<keyword evidence="3 7" id="KW-0547">Nucleotide-binding</keyword>
<dbReference type="InterPro" id="IPR001114">
    <property type="entry name" value="Adenylosuccinate_synthetase"/>
</dbReference>
<dbReference type="CDD" id="cd03108">
    <property type="entry name" value="AdSS"/>
    <property type="match status" value="1"/>
</dbReference>
<feature type="binding site" description="in other chain" evidence="7">
    <location>
        <position position="221"/>
    </location>
    <ligand>
        <name>IMP</name>
        <dbReference type="ChEBI" id="CHEBI:58053"/>
        <note>ligand shared between dimeric partners</note>
    </ligand>
</feature>
<feature type="binding site" evidence="7">
    <location>
        <position position="143"/>
    </location>
    <ligand>
        <name>IMP</name>
        <dbReference type="ChEBI" id="CHEBI:58053"/>
        <note>ligand shared between dimeric partners</note>
    </ligand>
</feature>
<comment type="function">
    <text evidence="7">Plays an important role in the de novo pathway of purine nucleotide biosynthesis. Catalyzes the first committed step in the biosynthesis of AMP from IMP.</text>
</comment>
<evidence type="ECO:0000256" key="8">
    <source>
        <dbReference type="RuleBase" id="RU000520"/>
    </source>
</evidence>
<feature type="binding site" description="in other chain" evidence="7">
    <location>
        <position position="129"/>
    </location>
    <ligand>
        <name>IMP</name>
        <dbReference type="ChEBI" id="CHEBI:58053"/>
        <note>ligand shared between dimeric partners</note>
    </ligand>
</feature>
<dbReference type="InterPro" id="IPR042110">
    <property type="entry name" value="Adenylosuccinate_synth_dom2"/>
</dbReference>
<dbReference type="NCBIfam" id="NF002223">
    <property type="entry name" value="PRK01117.1"/>
    <property type="match status" value="1"/>
</dbReference>
<gene>
    <name evidence="7" type="primary">purA</name>
    <name evidence="9" type="ORF">GCM10023091_31370</name>
</gene>
<dbReference type="HAMAP" id="MF_00011">
    <property type="entry name" value="Adenylosucc_synth"/>
    <property type="match status" value="1"/>
</dbReference>
<dbReference type="Gene3D" id="1.10.300.10">
    <property type="entry name" value="Adenylosuccinate Synthetase, subunit A, domain 2"/>
    <property type="match status" value="1"/>
</dbReference>
<dbReference type="EMBL" id="BAABEY010000029">
    <property type="protein sequence ID" value="GAA4443230.1"/>
    <property type="molecule type" value="Genomic_DNA"/>
</dbReference>
<feature type="active site" description="Proton donor" evidence="7">
    <location>
        <position position="39"/>
    </location>
</feature>
<dbReference type="InterPro" id="IPR027417">
    <property type="entry name" value="P-loop_NTPase"/>
</dbReference>
<dbReference type="EC" id="6.3.4.4" evidence="7 8"/>
<dbReference type="InterPro" id="IPR042111">
    <property type="entry name" value="Adenylosuccinate_synth_dom3"/>
</dbReference>
<proteinExistence type="inferred from homology"/>
<comment type="subunit">
    <text evidence="7">Homodimer.</text>
</comment>
<feature type="binding site" evidence="7">
    <location>
        <begin position="10"/>
        <end position="16"/>
    </location>
    <ligand>
        <name>GTP</name>
        <dbReference type="ChEBI" id="CHEBI:37565"/>
    </ligand>
</feature>
<feature type="active site" description="Proton acceptor" evidence="7">
    <location>
        <position position="11"/>
    </location>
</feature>
<keyword evidence="6 7" id="KW-0342">GTP-binding</keyword>
<comment type="similarity">
    <text evidence="7 8">Belongs to the adenylosuccinate synthetase family.</text>
</comment>
<keyword evidence="7" id="KW-0963">Cytoplasm</keyword>
<dbReference type="SUPFAM" id="SSF52540">
    <property type="entry name" value="P-loop containing nucleoside triphosphate hydrolases"/>
    <property type="match status" value="1"/>
</dbReference>
<feature type="binding site" description="in other chain" evidence="7">
    <location>
        <begin position="36"/>
        <end position="39"/>
    </location>
    <ligand>
        <name>IMP</name>
        <dbReference type="ChEBI" id="CHEBI:58053"/>
        <note>ligand shared between dimeric partners</note>
    </ligand>
</feature>
<keyword evidence="2 7" id="KW-0479">Metal-binding</keyword>
<feature type="binding site" description="in other chain" evidence="7">
    <location>
        <position position="236"/>
    </location>
    <ligand>
        <name>IMP</name>
        <dbReference type="ChEBI" id="CHEBI:58053"/>
        <note>ligand shared between dimeric partners</note>
    </ligand>
</feature>
<keyword evidence="4 7" id="KW-0658">Purine biosynthesis</keyword>
<evidence type="ECO:0000313" key="10">
    <source>
        <dbReference type="Proteomes" id="UP001501508"/>
    </source>
</evidence>
<feature type="binding site" evidence="7">
    <location>
        <begin position="296"/>
        <end position="302"/>
    </location>
    <ligand>
        <name>substrate</name>
    </ligand>
</feature>
<feature type="binding site" description="in other chain" evidence="7">
    <location>
        <begin position="11"/>
        <end position="14"/>
    </location>
    <ligand>
        <name>IMP</name>
        <dbReference type="ChEBI" id="CHEBI:58053"/>
        <note>ligand shared between dimeric partners</note>
    </ligand>
</feature>
<evidence type="ECO:0000256" key="3">
    <source>
        <dbReference type="ARBA" id="ARBA00022741"/>
    </source>
</evidence>
<dbReference type="PROSITE" id="PS01266">
    <property type="entry name" value="ADENYLOSUCCIN_SYN_1"/>
    <property type="match status" value="1"/>
</dbReference>
<dbReference type="PANTHER" id="PTHR11846">
    <property type="entry name" value="ADENYLOSUCCINATE SYNTHETASE"/>
    <property type="match status" value="1"/>
</dbReference>
<dbReference type="Gene3D" id="3.40.440.10">
    <property type="entry name" value="Adenylosuccinate Synthetase, subunit A, domain 1"/>
    <property type="match status" value="1"/>
</dbReference>
<name>A0ABP8M540_9BACT</name>
<evidence type="ECO:0000256" key="7">
    <source>
        <dbReference type="HAMAP-Rule" id="MF_00011"/>
    </source>
</evidence>
<keyword evidence="1 7" id="KW-0436">Ligase</keyword>
<dbReference type="Proteomes" id="UP001501508">
    <property type="component" value="Unassembled WGS sequence"/>
</dbReference>
<feature type="binding site" evidence="7">
    <location>
        <position position="38"/>
    </location>
    <ligand>
        <name>Mg(2+)</name>
        <dbReference type="ChEBI" id="CHEBI:18420"/>
    </ligand>
</feature>
<dbReference type="Pfam" id="PF00709">
    <property type="entry name" value="Adenylsucc_synt"/>
    <property type="match status" value="1"/>
</dbReference>
<evidence type="ECO:0000256" key="5">
    <source>
        <dbReference type="ARBA" id="ARBA00022842"/>
    </source>
</evidence>
<sequence>MDIVLGLQWGDEGKGKFIDFISRNYNIVARFNGGANAGHSIVYKNKKITLKSLPSGILLPGVQNLLGSGVVIDPVSFQKEVQSLTDFDSDLTPRKHLLISRKANLLLPTHKWRDVYMENDPAYRTIGTTQNGIGQAYADKALRQNFRAGDIFAPGFEAELLQSWDRQCAELARLGVNVPDTELDLFLDAISFLKDFAITDTELFLNEAIRTGKKVLAEGAQATLLDIDHGTYPYVTSSTTLAAGACSSLGVSPRLVGKIYGVAKAYCTRVGNGVFPTEIQGKTGGLIREKGHEFGSNTGRARRIGWLDLPALRYSVMLNGVTHLVLTKADILDDFDRIQVCTHYQCGDHISADASSLFTQQEIKPVWLELEGWKQNISNRKNPAELPPALLNFLAFLERELQIPVGYLSVGPDREQIMKRENIATHK</sequence>
<dbReference type="InterPro" id="IPR042109">
    <property type="entry name" value="Adenylosuccinate_synth_dom1"/>
</dbReference>
<dbReference type="RefSeq" id="WP_345030918.1">
    <property type="nucleotide sequence ID" value="NZ_BAABEY010000029.1"/>
</dbReference>
<comment type="caution">
    <text evidence="9">The sequence shown here is derived from an EMBL/GenBank/DDBJ whole genome shotgun (WGS) entry which is preliminary data.</text>
</comment>